<evidence type="ECO:0000313" key="2">
    <source>
        <dbReference type="EMBL" id="MCW1887435.1"/>
    </source>
</evidence>
<protein>
    <recommendedName>
        <fullName evidence="4">DUF4397 domain-containing protein</fullName>
    </recommendedName>
</protein>
<feature type="signal peptide" evidence="1">
    <location>
        <begin position="1"/>
        <end position="23"/>
    </location>
</feature>
<dbReference type="Proteomes" id="UP001207930">
    <property type="component" value="Unassembled WGS sequence"/>
</dbReference>
<organism evidence="2 3">
    <name type="scientific">Luteolibacter flavescens</name>
    <dbReference type="NCBI Taxonomy" id="1859460"/>
    <lineage>
        <taxon>Bacteria</taxon>
        <taxon>Pseudomonadati</taxon>
        <taxon>Verrucomicrobiota</taxon>
        <taxon>Verrucomicrobiia</taxon>
        <taxon>Verrucomicrobiales</taxon>
        <taxon>Verrucomicrobiaceae</taxon>
        <taxon>Luteolibacter</taxon>
    </lineage>
</organism>
<name>A0ABT3FV22_9BACT</name>
<accession>A0ABT3FV22</accession>
<dbReference type="EMBL" id="JAPDDS010000017">
    <property type="protein sequence ID" value="MCW1887435.1"/>
    <property type="molecule type" value="Genomic_DNA"/>
</dbReference>
<dbReference type="RefSeq" id="WP_264503390.1">
    <property type="nucleotide sequence ID" value="NZ_JAPDDS010000017.1"/>
</dbReference>
<reference evidence="2 3" key="1">
    <citation type="submission" date="2022-10" db="EMBL/GenBank/DDBJ databases">
        <title>Luteolibacter flavescens strain MCCC 1K03193, whole genome shotgun sequencing project.</title>
        <authorList>
            <person name="Zhao G."/>
            <person name="Shen L."/>
        </authorList>
    </citation>
    <scope>NUCLEOTIDE SEQUENCE [LARGE SCALE GENOMIC DNA]</scope>
    <source>
        <strain evidence="2 3">MCCC 1K03193</strain>
    </source>
</reference>
<evidence type="ECO:0008006" key="4">
    <source>
        <dbReference type="Google" id="ProtNLM"/>
    </source>
</evidence>
<keyword evidence="3" id="KW-1185">Reference proteome</keyword>
<evidence type="ECO:0000313" key="3">
    <source>
        <dbReference type="Proteomes" id="UP001207930"/>
    </source>
</evidence>
<gene>
    <name evidence="2" type="ORF">OKA04_22050</name>
</gene>
<feature type="chain" id="PRO_5047294109" description="DUF4397 domain-containing protein" evidence="1">
    <location>
        <begin position="24"/>
        <end position="237"/>
    </location>
</feature>
<keyword evidence="1" id="KW-0732">Signal</keyword>
<comment type="caution">
    <text evidence="2">The sequence shown here is derived from an EMBL/GenBank/DDBJ whole genome shotgun (WGS) entry which is preliminary data.</text>
</comment>
<evidence type="ECO:0000256" key="1">
    <source>
        <dbReference type="SAM" id="SignalP"/>
    </source>
</evidence>
<proteinExistence type="predicted"/>
<sequence length="237" mass="25374">MKIHTIPLLALAACVLPSSALHAQEARTVRFRTLCLEQTAGVTSVHLPAAKSGADAVEVPLYTGSLSPEIVGNFTGKEAVFTGAPGADGKPAVMAKVALASSSRQFFLFLPAKSGGAKPYEVMAFDDDTDSFKPGHIRSINLAPVPVRFTIAGKASPPVPPSKQMIFPQAAKKDDYNMYPVVVDFASAGDKWFKGYSASWKASDTRREIVITLIDPKFKQPVVKCYPDLPPWLAATP</sequence>